<keyword evidence="2" id="KW-1185">Reference proteome</keyword>
<evidence type="ECO:0000313" key="1">
    <source>
        <dbReference type="EMBL" id="KAJ4005892.1"/>
    </source>
</evidence>
<dbReference type="EMBL" id="JAPDHF010000020">
    <property type="protein sequence ID" value="KAJ4005892.1"/>
    <property type="molecule type" value="Genomic_DNA"/>
</dbReference>
<dbReference type="Proteomes" id="UP001152130">
    <property type="component" value="Unassembled WGS sequence"/>
</dbReference>
<proteinExistence type="predicted"/>
<protein>
    <submittedName>
        <fullName evidence="1">Uncharacterized protein</fullName>
    </submittedName>
</protein>
<comment type="caution">
    <text evidence="1">The sequence shown here is derived from an EMBL/GenBank/DDBJ whole genome shotgun (WGS) entry which is preliminary data.</text>
</comment>
<evidence type="ECO:0000313" key="2">
    <source>
        <dbReference type="Proteomes" id="UP001152130"/>
    </source>
</evidence>
<organism evidence="1 2">
    <name type="scientific">Fusarium irregulare</name>
    <dbReference type="NCBI Taxonomy" id="2494466"/>
    <lineage>
        <taxon>Eukaryota</taxon>
        <taxon>Fungi</taxon>
        <taxon>Dikarya</taxon>
        <taxon>Ascomycota</taxon>
        <taxon>Pezizomycotina</taxon>
        <taxon>Sordariomycetes</taxon>
        <taxon>Hypocreomycetidae</taxon>
        <taxon>Hypocreales</taxon>
        <taxon>Nectriaceae</taxon>
        <taxon>Fusarium</taxon>
        <taxon>Fusarium incarnatum-equiseti species complex</taxon>
    </lineage>
</organism>
<accession>A0A9W8U5Z1</accession>
<sequence length="59" mass="6709">MIPVSHFTKKLDLEDDGLFDSLATLDSADWLANPPEFMAHLGILENPPDNMENIFNMEF</sequence>
<name>A0A9W8U5Z1_9HYPO</name>
<dbReference type="AlphaFoldDB" id="A0A9W8U5Z1"/>
<gene>
    <name evidence="1" type="ORF">NW766_010716</name>
</gene>
<reference evidence="1" key="1">
    <citation type="submission" date="2022-10" db="EMBL/GenBank/DDBJ databases">
        <title>Fusarium specimens isolated from Avocado Roots.</title>
        <authorList>
            <person name="Stajich J."/>
            <person name="Roper C."/>
            <person name="Heimlech-Rivalta G."/>
        </authorList>
    </citation>
    <scope>NUCLEOTIDE SEQUENCE</scope>
    <source>
        <strain evidence="1">CF00143</strain>
    </source>
</reference>